<gene>
    <name evidence="2" type="ORF">F7725_016660</name>
</gene>
<evidence type="ECO:0000313" key="2">
    <source>
        <dbReference type="EMBL" id="KAF3855937.1"/>
    </source>
</evidence>
<comment type="caution">
    <text evidence="2">The sequence shown here is derived from an EMBL/GenBank/DDBJ whole genome shotgun (WGS) entry which is preliminary data.</text>
</comment>
<sequence length="116" mass="12736">MHRTAAIQDFSAKSSGKQQQHLPEIWERETETRREIVKKSLAAVMLNFSPVPPGCGAGLFSHDGPLGYGAQRSGPRIWAVILGGGPLSKAQIRWTYCKGPVICLIKISLRANLRLL</sequence>
<proteinExistence type="predicted"/>
<evidence type="ECO:0000256" key="1">
    <source>
        <dbReference type="SAM" id="MobiDB-lite"/>
    </source>
</evidence>
<protein>
    <submittedName>
        <fullName evidence="2">Uncharacterized protein</fullName>
    </submittedName>
</protein>
<dbReference type="EMBL" id="JAAKFY010000006">
    <property type="protein sequence ID" value="KAF3855937.1"/>
    <property type="molecule type" value="Genomic_DNA"/>
</dbReference>
<dbReference type="Proteomes" id="UP000518266">
    <property type="component" value="Unassembled WGS sequence"/>
</dbReference>
<organism evidence="2 3">
    <name type="scientific">Dissostichus mawsoni</name>
    <name type="common">Antarctic cod</name>
    <dbReference type="NCBI Taxonomy" id="36200"/>
    <lineage>
        <taxon>Eukaryota</taxon>
        <taxon>Metazoa</taxon>
        <taxon>Chordata</taxon>
        <taxon>Craniata</taxon>
        <taxon>Vertebrata</taxon>
        <taxon>Euteleostomi</taxon>
        <taxon>Actinopterygii</taxon>
        <taxon>Neopterygii</taxon>
        <taxon>Teleostei</taxon>
        <taxon>Neoteleostei</taxon>
        <taxon>Acanthomorphata</taxon>
        <taxon>Eupercaria</taxon>
        <taxon>Perciformes</taxon>
        <taxon>Notothenioidei</taxon>
        <taxon>Nototheniidae</taxon>
        <taxon>Dissostichus</taxon>
    </lineage>
</organism>
<accession>A0A7J5Z557</accession>
<feature type="region of interest" description="Disordered" evidence="1">
    <location>
        <begin position="1"/>
        <end position="27"/>
    </location>
</feature>
<dbReference type="AlphaFoldDB" id="A0A7J5Z557"/>
<evidence type="ECO:0000313" key="3">
    <source>
        <dbReference type="Proteomes" id="UP000518266"/>
    </source>
</evidence>
<feature type="compositionally biased region" description="Polar residues" evidence="1">
    <location>
        <begin position="11"/>
        <end position="21"/>
    </location>
</feature>
<reference evidence="2 3" key="1">
    <citation type="submission" date="2020-03" db="EMBL/GenBank/DDBJ databases">
        <title>Dissostichus mawsoni Genome sequencing and assembly.</title>
        <authorList>
            <person name="Park H."/>
        </authorList>
    </citation>
    <scope>NUCLEOTIDE SEQUENCE [LARGE SCALE GENOMIC DNA]</scope>
    <source>
        <strain evidence="2">DM0001</strain>
        <tissue evidence="2">Muscle</tissue>
    </source>
</reference>
<name>A0A7J5Z557_DISMA</name>
<keyword evidence="3" id="KW-1185">Reference proteome</keyword>